<keyword evidence="3" id="KW-1185">Reference proteome</keyword>
<dbReference type="InterPro" id="IPR016123">
    <property type="entry name" value="Mog1/PsbP_a/b/a-sand"/>
</dbReference>
<evidence type="ECO:0000313" key="1">
    <source>
        <dbReference type="EMBL" id="EML1474447.1"/>
    </source>
</evidence>
<sequence>MKYTLQEGSFSLFPAGWQDASMNILRDEQSGLSVVVSRGIIPDGSNAEQEFHRQWEMLRTQMGEISQSAFTPVMAGPQRDLPGTEVETAFERNGQRLWQKQLAVQVPDKPVLLLFTLSALRPFTEEDAARWEAIKQSLTLNNHREA</sequence>
<accession>A0A0J5NHB0</accession>
<dbReference type="Gene3D" id="3.40.1000.10">
    <property type="entry name" value="Mog1/PsbP, alpha/beta/alpha sandwich"/>
    <property type="match status" value="1"/>
</dbReference>
<dbReference type="Pfam" id="PF08786">
    <property type="entry name" value="DcrB"/>
    <property type="match status" value="1"/>
</dbReference>
<dbReference type="AlphaFoldDB" id="A0A0J5NHB0"/>
<dbReference type="PATRIC" id="fig|61647.15.peg.4522"/>
<reference evidence="2 3" key="1">
    <citation type="submission" date="2015-05" db="EMBL/GenBank/DDBJ databases">
        <title>Genome sequences of Pluralibacter gergoviae.</title>
        <authorList>
            <person name="Greninger A.L."/>
            <person name="Miller S."/>
        </authorList>
    </citation>
    <scope>NUCLEOTIDE SEQUENCE [LARGE SCALE GENOMIC DNA]</scope>
    <source>
        <strain evidence="2 3">JS81F13</strain>
    </source>
</reference>
<proteinExistence type="predicted"/>
<dbReference type="EMBL" id="ABLOKC030000052">
    <property type="protein sequence ID" value="EML1474447.1"/>
    <property type="molecule type" value="Genomic_DNA"/>
</dbReference>
<gene>
    <name evidence="2" type="ORF">ABW06_25125</name>
    <name evidence="1" type="ORF">QEG54_005283</name>
</gene>
<dbReference type="RefSeq" id="WP_048281147.1">
    <property type="nucleotide sequence ID" value="NZ_CACVCI010000001.1"/>
</dbReference>
<evidence type="ECO:0000313" key="3">
    <source>
        <dbReference type="Proteomes" id="UP000036196"/>
    </source>
</evidence>
<dbReference type="SUPFAM" id="SSF55724">
    <property type="entry name" value="Mog1p/PsbP-like"/>
    <property type="match status" value="1"/>
</dbReference>
<dbReference type="EMBL" id="LDZF01000052">
    <property type="protein sequence ID" value="KMK07782.1"/>
    <property type="molecule type" value="Genomic_DNA"/>
</dbReference>
<organism evidence="2 3">
    <name type="scientific">Pluralibacter gergoviae</name>
    <name type="common">Enterobacter gergoviae</name>
    <dbReference type="NCBI Taxonomy" id="61647"/>
    <lineage>
        <taxon>Bacteria</taxon>
        <taxon>Pseudomonadati</taxon>
        <taxon>Pseudomonadota</taxon>
        <taxon>Gammaproteobacteria</taxon>
        <taxon>Enterobacterales</taxon>
        <taxon>Enterobacteriaceae</taxon>
        <taxon>Pluralibacter</taxon>
    </lineage>
</organism>
<reference evidence="1" key="2">
    <citation type="submission" date="2024-02" db="EMBL/GenBank/DDBJ databases">
        <authorList>
            <consortium name="Clinical and Environmental Microbiology Branch: Whole genome sequencing antimicrobial resistance pathogens in the healthcare setting"/>
        </authorList>
    </citation>
    <scope>NUCLEOTIDE SEQUENCE</scope>
    <source>
        <strain evidence="1">2021DK-00143</strain>
    </source>
</reference>
<protein>
    <submittedName>
        <fullName evidence="1">DUF1795 domain-containing protein</fullName>
    </submittedName>
</protein>
<name>A0A0J5NHB0_PLUGE</name>
<dbReference type="Proteomes" id="UP000036196">
    <property type="component" value="Unassembled WGS sequence"/>
</dbReference>
<dbReference type="InterPro" id="IPR014894">
    <property type="entry name" value="DcrB/EagT6"/>
</dbReference>
<evidence type="ECO:0000313" key="2">
    <source>
        <dbReference type="EMBL" id="KMK07782.1"/>
    </source>
</evidence>
<comment type="caution">
    <text evidence="2">The sequence shown here is derived from an EMBL/GenBank/DDBJ whole genome shotgun (WGS) entry which is preliminary data.</text>
</comment>